<organism evidence="1 2">
    <name type="scientific">Marinobacter maroccanus</name>
    <dbReference type="NCBI Taxonomy" id="2055143"/>
    <lineage>
        <taxon>Bacteria</taxon>
        <taxon>Pseudomonadati</taxon>
        <taxon>Pseudomonadota</taxon>
        <taxon>Gammaproteobacteria</taxon>
        <taxon>Pseudomonadales</taxon>
        <taxon>Marinobacteraceae</taxon>
        <taxon>Marinobacter</taxon>
    </lineage>
</organism>
<name>A0A2S5ZAS2_9GAMM</name>
<accession>A0A2S5ZAS2</accession>
<reference evidence="1 2" key="1">
    <citation type="submission" date="2018-01" db="EMBL/GenBank/DDBJ databases">
        <title>Complete genome sequences of the type strains of Marinobacter flavimaris and Marinobacter maroccanus.</title>
        <authorList>
            <person name="Palau M."/>
            <person name="Boujida N."/>
            <person name="Manresa A."/>
            <person name="Minana-Galbis D."/>
        </authorList>
    </citation>
    <scope>NUCLEOTIDE SEQUENCE [LARGE SCALE GENOMIC DNA]</scope>
    <source>
        <strain evidence="1 2">N4</strain>
    </source>
</reference>
<dbReference type="GO" id="GO:0003677">
    <property type="term" value="F:DNA binding"/>
    <property type="evidence" value="ECO:0007669"/>
    <property type="project" value="UniProtKB-KW"/>
</dbReference>
<dbReference type="OrthoDB" id="7860618at2"/>
<evidence type="ECO:0000313" key="2">
    <source>
        <dbReference type="Proteomes" id="UP000239917"/>
    </source>
</evidence>
<sequence length="177" mass="19583">MNREYDFTLKFSVPPDLAQDQVESSLFQAGCDDAIIGLGQKGRLALNFTREAASAEQAMLSALQDVQRVLPEARLVEAGPDFVGISDMASLLMFSRQNMRKLIQTHLASFPLPVHEGASALWHLCDVLAWFSETQKRAIPADLMEVAQVSMGVNLVREAGRIDQRLQAQLRQQSTIA</sequence>
<evidence type="ECO:0000313" key="1">
    <source>
        <dbReference type="EMBL" id="PPI84480.1"/>
    </source>
</evidence>
<gene>
    <name evidence="1" type="ORF">KEHDKFFH_09390</name>
</gene>
<protein>
    <submittedName>
        <fullName evidence="1">DNA-binding protein</fullName>
    </submittedName>
</protein>
<proteinExistence type="predicted"/>
<comment type="caution">
    <text evidence="1">The sequence shown here is derived from an EMBL/GenBank/DDBJ whole genome shotgun (WGS) entry which is preliminary data.</text>
</comment>
<keyword evidence="1" id="KW-0238">DNA-binding</keyword>
<dbReference type="EMBL" id="PSSX01000006">
    <property type="protein sequence ID" value="PPI84480.1"/>
    <property type="molecule type" value="Genomic_DNA"/>
</dbReference>
<dbReference type="Proteomes" id="UP000239917">
    <property type="component" value="Unassembled WGS sequence"/>
</dbReference>
<dbReference type="RefSeq" id="WP_104321681.1">
    <property type="nucleotide sequence ID" value="NZ_PSSX01000006.1"/>
</dbReference>
<dbReference type="AlphaFoldDB" id="A0A2S5ZAS2"/>
<keyword evidence="2" id="KW-1185">Reference proteome</keyword>